<accession>Q021I7</accession>
<dbReference type="PANTHER" id="PTHR34700:SF8">
    <property type="entry name" value="POTASSIUM BINDING PROTEIN KBP"/>
    <property type="match status" value="1"/>
</dbReference>
<comment type="subcellular location">
    <subcellularLocation>
        <location evidence="1">Cytoplasm</location>
    </subcellularLocation>
</comment>
<evidence type="ECO:0000259" key="4">
    <source>
        <dbReference type="PROSITE" id="PS51782"/>
    </source>
</evidence>
<keyword evidence="2" id="KW-0963">Cytoplasm</keyword>
<dbReference type="InterPro" id="IPR052196">
    <property type="entry name" value="Bact_Kbp"/>
</dbReference>
<reference evidence="5" key="1">
    <citation type="submission" date="2006-10" db="EMBL/GenBank/DDBJ databases">
        <title>Complete sequence of Solibacter usitatus Ellin6076.</title>
        <authorList>
            <consortium name="US DOE Joint Genome Institute"/>
            <person name="Copeland A."/>
            <person name="Lucas S."/>
            <person name="Lapidus A."/>
            <person name="Barry K."/>
            <person name="Detter J.C."/>
            <person name="Glavina del Rio T."/>
            <person name="Hammon N."/>
            <person name="Israni S."/>
            <person name="Dalin E."/>
            <person name="Tice H."/>
            <person name="Pitluck S."/>
            <person name="Thompson L.S."/>
            <person name="Brettin T."/>
            <person name="Bruce D."/>
            <person name="Han C."/>
            <person name="Tapia R."/>
            <person name="Gilna P."/>
            <person name="Schmutz J."/>
            <person name="Larimer F."/>
            <person name="Land M."/>
            <person name="Hauser L."/>
            <person name="Kyrpides N."/>
            <person name="Mikhailova N."/>
            <person name="Janssen P.H."/>
            <person name="Kuske C.R."/>
            <person name="Richardson P."/>
        </authorList>
    </citation>
    <scope>NUCLEOTIDE SEQUENCE</scope>
    <source>
        <strain evidence="5">Ellin6076</strain>
    </source>
</reference>
<dbReference type="SUPFAM" id="SSF54106">
    <property type="entry name" value="LysM domain"/>
    <property type="match status" value="1"/>
</dbReference>
<dbReference type="PROSITE" id="PS51782">
    <property type="entry name" value="LYSM"/>
    <property type="match status" value="1"/>
</dbReference>
<dbReference type="Pfam" id="PF01476">
    <property type="entry name" value="LysM"/>
    <property type="match status" value="1"/>
</dbReference>
<dbReference type="EMBL" id="CP000473">
    <property type="protein sequence ID" value="ABJ84402.1"/>
    <property type="molecule type" value="Genomic_DNA"/>
</dbReference>
<dbReference type="InParanoid" id="Q021I7"/>
<dbReference type="eggNOG" id="COG1652">
    <property type="taxonomic scope" value="Bacteria"/>
</dbReference>
<dbReference type="InterPro" id="IPR036779">
    <property type="entry name" value="LysM_dom_sf"/>
</dbReference>
<evidence type="ECO:0000256" key="2">
    <source>
        <dbReference type="ARBA" id="ARBA00022490"/>
    </source>
</evidence>
<proteinExistence type="predicted"/>
<gene>
    <name evidence="5" type="ordered locus">Acid_3429</name>
</gene>
<evidence type="ECO:0000256" key="1">
    <source>
        <dbReference type="ARBA" id="ARBA00004496"/>
    </source>
</evidence>
<feature type="domain" description="LysM" evidence="4">
    <location>
        <begin position="85"/>
        <end position="134"/>
    </location>
</feature>
<evidence type="ECO:0000313" key="5">
    <source>
        <dbReference type="EMBL" id="ABJ84402.1"/>
    </source>
</evidence>
<dbReference type="GO" id="GO:0005737">
    <property type="term" value="C:cytoplasm"/>
    <property type="evidence" value="ECO:0007669"/>
    <property type="project" value="UniProtKB-SubCell"/>
</dbReference>
<name>Q021I7_SOLUE</name>
<dbReference type="KEGG" id="sus:Acid_3429"/>
<dbReference type="STRING" id="234267.Acid_3429"/>
<evidence type="ECO:0000256" key="3">
    <source>
        <dbReference type="ARBA" id="ARBA00072219"/>
    </source>
</evidence>
<sequence>MRMELEQLKQKYAPALDAIQKNNVRLDHLHVQDGKLFMQGAAPNENAKNRVWDAIKSVDPTYNDLTCDLTIDSSLPQPAAQSAAQNYTVQPGDSLSKIAQRFYGDANSYMKIFEANKNQLKDPNKIQPGQQLLIPAA</sequence>
<dbReference type="AlphaFoldDB" id="Q021I7"/>
<dbReference type="Gene3D" id="3.10.350.10">
    <property type="entry name" value="LysM domain"/>
    <property type="match status" value="1"/>
</dbReference>
<protein>
    <recommendedName>
        <fullName evidence="3">Potassium binding protein Kbp</fullName>
    </recommendedName>
</protein>
<dbReference type="InterPro" id="IPR018392">
    <property type="entry name" value="LysM"/>
</dbReference>
<dbReference type="HOGENOM" id="CLU_125377_1_0_0"/>
<dbReference type="PANTHER" id="PTHR34700">
    <property type="entry name" value="POTASSIUM BINDING PROTEIN KBP"/>
    <property type="match status" value="1"/>
</dbReference>
<dbReference type="FunCoup" id="Q021I7">
    <property type="interactions" value="39"/>
</dbReference>
<dbReference type="SMART" id="SM00257">
    <property type="entry name" value="LysM"/>
    <property type="match status" value="1"/>
</dbReference>
<dbReference type="FunFam" id="3.10.350.10:FF:000001">
    <property type="entry name" value="Peptidoglycan-binding protein LysM"/>
    <property type="match status" value="1"/>
</dbReference>
<dbReference type="CDD" id="cd00118">
    <property type="entry name" value="LysM"/>
    <property type="match status" value="1"/>
</dbReference>
<organism evidence="5">
    <name type="scientific">Solibacter usitatus (strain Ellin6076)</name>
    <dbReference type="NCBI Taxonomy" id="234267"/>
    <lineage>
        <taxon>Bacteria</taxon>
        <taxon>Pseudomonadati</taxon>
        <taxon>Acidobacteriota</taxon>
        <taxon>Terriglobia</taxon>
        <taxon>Bryobacterales</taxon>
        <taxon>Solibacteraceae</taxon>
        <taxon>Candidatus Solibacter</taxon>
    </lineage>
</organism>